<dbReference type="PANTHER" id="PTHR10744:SF1">
    <property type="entry name" value="SMALL RIBOSOMAL SUBUNIT PROTEIN US17M"/>
    <property type="match status" value="1"/>
</dbReference>
<dbReference type="HOGENOM" id="CLU_073626_1_0_10"/>
<dbReference type="GO" id="GO:0022627">
    <property type="term" value="C:cytosolic small ribosomal subunit"/>
    <property type="evidence" value="ECO:0007669"/>
    <property type="project" value="UniProtKB-UniRule"/>
</dbReference>
<evidence type="ECO:0000256" key="7">
    <source>
        <dbReference type="RuleBase" id="RU003872"/>
    </source>
</evidence>
<organism evidence="8 9">
    <name type="scientific">Candidatus Uzinura diaspidicola str. ASNER</name>
    <dbReference type="NCBI Taxonomy" id="1133592"/>
    <lineage>
        <taxon>Bacteria</taxon>
        <taxon>Pseudomonadati</taxon>
        <taxon>Bacteroidota</taxon>
        <taxon>Flavobacteriia</taxon>
        <taxon>Flavobacteriales</taxon>
        <taxon>Candidatus Uzinura</taxon>
    </lineage>
</organism>
<protein>
    <recommendedName>
        <fullName evidence="6">Small ribosomal subunit protein uS17</fullName>
    </recommendedName>
</protein>
<dbReference type="KEGG" id="udi:ASNER_159"/>
<dbReference type="NCBIfam" id="NF004123">
    <property type="entry name" value="PRK05610.1"/>
    <property type="match status" value="1"/>
</dbReference>
<sequence length="84" mass="9828">MKRNLRKEKIGLVTSNKMNKTIIVSETKRVKHSTYLKPISITKKYIAHDENNSCNIGDLVQLMETRPLSKSKRWRLFGIIEKVK</sequence>
<keyword evidence="5 6" id="KW-0687">Ribonucleoprotein</keyword>
<dbReference type="EMBL" id="CP003263">
    <property type="protein sequence ID" value="AGC66920.1"/>
    <property type="molecule type" value="Genomic_DNA"/>
</dbReference>
<gene>
    <name evidence="6 8" type="primary">rpsQ</name>
    <name evidence="8" type="ORF">ASNER_159</name>
</gene>
<dbReference type="PRINTS" id="PR00973">
    <property type="entry name" value="RIBOSOMALS17"/>
</dbReference>
<evidence type="ECO:0000256" key="4">
    <source>
        <dbReference type="ARBA" id="ARBA00022980"/>
    </source>
</evidence>
<evidence type="ECO:0000256" key="6">
    <source>
        <dbReference type="HAMAP-Rule" id="MF_01345"/>
    </source>
</evidence>
<keyword evidence="2 6" id="KW-0699">rRNA-binding</keyword>
<evidence type="ECO:0000313" key="8">
    <source>
        <dbReference type="EMBL" id="AGC66920.1"/>
    </source>
</evidence>
<evidence type="ECO:0000256" key="2">
    <source>
        <dbReference type="ARBA" id="ARBA00022730"/>
    </source>
</evidence>
<reference evidence="8 9" key="1">
    <citation type="journal article" date="2013" name="Environ. Microbiol.">
        <title>The nutrient supplying capabilities of Uzinura, an endosymbiont of armoured scale insects.</title>
        <authorList>
            <person name="Sabree Z.L."/>
            <person name="Huang C.Y."/>
            <person name="Okusu A."/>
            <person name="Moran N.A."/>
            <person name="Normark B.B."/>
        </authorList>
    </citation>
    <scope>NUCLEOTIDE SEQUENCE [LARGE SCALE GENOMIC DNA]</scope>
    <source>
        <strain evidence="8 9">ASNER</strain>
    </source>
</reference>
<dbReference type="PANTHER" id="PTHR10744">
    <property type="entry name" value="40S RIBOSOMAL PROTEIN S11 FAMILY MEMBER"/>
    <property type="match status" value="1"/>
</dbReference>
<comment type="subunit">
    <text evidence="6">Part of the 30S ribosomal subunit.</text>
</comment>
<dbReference type="InterPro" id="IPR019979">
    <property type="entry name" value="Ribosomal_uS17_CS"/>
</dbReference>
<evidence type="ECO:0000256" key="3">
    <source>
        <dbReference type="ARBA" id="ARBA00022884"/>
    </source>
</evidence>
<evidence type="ECO:0000313" key="9">
    <source>
        <dbReference type="Proteomes" id="UP000011174"/>
    </source>
</evidence>
<dbReference type="CDD" id="cd00364">
    <property type="entry name" value="Ribosomal_uS17"/>
    <property type="match status" value="1"/>
</dbReference>
<comment type="similarity">
    <text evidence="1 6 7">Belongs to the universal ribosomal protein uS17 family.</text>
</comment>
<dbReference type="AlphaFoldDB" id="L7VG26"/>
<dbReference type="InterPro" id="IPR012340">
    <property type="entry name" value="NA-bd_OB-fold"/>
</dbReference>
<dbReference type="PATRIC" id="fig|1133592.3.peg.146"/>
<dbReference type="InterPro" id="IPR000266">
    <property type="entry name" value="Ribosomal_uS17"/>
</dbReference>
<accession>L7VG26</accession>
<comment type="function">
    <text evidence="6">One of the primary rRNA binding proteins, it binds specifically to the 5'-end of 16S ribosomal RNA.</text>
</comment>
<dbReference type="PROSITE" id="PS00056">
    <property type="entry name" value="RIBOSOMAL_S17"/>
    <property type="match status" value="1"/>
</dbReference>
<dbReference type="HAMAP" id="MF_01345_B">
    <property type="entry name" value="Ribosomal_uS17_B"/>
    <property type="match status" value="1"/>
</dbReference>
<evidence type="ECO:0000256" key="1">
    <source>
        <dbReference type="ARBA" id="ARBA00010254"/>
    </source>
</evidence>
<dbReference type="GO" id="GO:0006412">
    <property type="term" value="P:translation"/>
    <property type="evidence" value="ECO:0007669"/>
    <property type="project" value="UniProtKB-UniRule"/>
</dbReference>
<dbReference type="GO" id="GO:0019843">
    <property type="term" value="F:rRNA binding"/>
    <property type="evidence" value="ECO:0007669"/>
    <property type="project" value="UniProtKB-UniRule"/>
</dbReference>
<proteinExistence type="inferred from homology"/>
<dbReference type="InterPro" id="IPR019984">
    <property type="entry name" value="Ribosomal_uS17_bact/chlr"/>
</dbReference>
<dbReference type="Gene3D" id="2.40.50.140">
    <property type="entry name" value="Nucleic acid-binding proteins"/>
    <property type="match status" value="1"/>
</dbReference>
<keyword evidence="3 6" id="KW-0694">RNA-binding</keyword>
<evidence type="ECO:0000256" key="5">
    <source>
        <dbReference type="ARBA" id="ARBA00023274"/>
    </source>
</evidence>
<dbReference type="STRING" id="1133592.ASNER_159"/>
<keyword evidence="4 6" id="KW-0689">Ribosomal protein</keyword>
<dbReference type="OrthoDB" id="9811714at2"/>
<dbReference type="Proteomes" id="UP000011174">
    <property type="component" value="Chromosome"/>
</dbReference>
<dbReference type="SUPFAM" id="SSF50249">
    <property type="entry name" value="Nucleic acid-binding proteins"/>
    <property type="match status" value="1"/>
</dbReference>
<name>L7VG26_9FLAO</name>
<dbReference type="NCBIfam" id="TIGR03635">
    <property type="entry name" value="uS17_bact"/>
    <property type="match status" value="1"/>
</dbReference>
<keyword evidence="9" id="KW-1185">Reference proteome</keyword>
<dbReference type="GO" id="GO:0003735">
    <property type="term" value="F:structural constituent of ribosome"/>
    <property type="evidence" value="ECO:0007669"/>
    <property type="project" value="UniProtKB-UniRule"/>
</dbReference>
<dbReference type="Pfam" id="PF00366">
    <property type="entry name" value="Ribosomal_S17"/>
    <property type="match status" value="1"/>
</dbReference>